<evidence type="ECO:0000256" key="1">
    <source>
        <dbReference type="SAM" id="MobiDB-lite"/>
    </source>
</evidence>
<proteinExistence type="predicted"/>
<keyword evidence="2" id="KW-0812">Transmembrane</keyword>
<protein>
    <submittedName>
        <fullName evidence="3">Uncharacterized protein</fullName>
    </submittedName>
</protein>
<comment type="caution">
    <text evidence="3">The sequence shown here is derived from an EMBL/GenBank/DDBJ whole genome shotgun (WGS) entry which is preliminary data.</text>
</comment>
<evidence type="ECO:0000313" key="4">
    <source>
        <dbReference type="Proteomes" id="UP001209878"/>
    </source>
</evidence>
<keyword evidence="2" id="KW-1133">Transmembrane helix</keyword>
<name>A0AAD9UFI4_RIDPI</name>
<keyword evidence="4" id="KW-1185">Reference proteome</keyword>
<evidence type="ECO:0000313" key="3">
    <source>
        <dbReference type="EMBL" id="KAK2187476.1"/>
    </source>
</evidence>
<evidence type="ECO:0000256" key="2">
    <source>
        <dbReference type="SAM" id="Phobius"/>
    </source>
</evidence>
<dbReference type="Proteomes" id="UP001209878">
    <property type="component" value="Unassembled WGS sequence"/>
</dbReference>
<organism evidence="3 4">
    <name type="scientific">Ridgeia piscesae</name>
    <name type="common">Tubeworm</name>
    <dbReference type="NCBI Taxonomy" id="27915"/>
    <lineage>
        <taxon>Eukaryota</taxon>
        <taxon>Metazoa</taxon>
        <taxon>Spiralia</taxon>
        <taxon>Lophotrochozoa</taxon>
        <taxon>Annelida</taxon>
        <taxon>Polychaeta</taxon>
        <taxon>Sedentaria</taxon>
        <taxon>Canalipalpata</taxon>
        <taxon>Sabellida</taxon>
        <taxon>Siboglinidae</taxon>
        <taxon>Ridgeia</taxon>
    </lineage>
</organism>
<accession>A0AAD9UFI4</accession>
<dbReference type="EMBL" id="JAODUO010000164">
    <property type="protein sequence ID" value="KAK2187476.1"/>
    <property type="molecule type" value="Genomic_DNA"/>
</dbReference>
<keyword evidence="2" id="KW-0472">Membrane</keyword>
<gene>
    <name evidence="3" type="ORF">NP493_164g02012</name>
</gene>
<feature type="region of interest" description="Disordered" evidence="1">
    <location>
        <begin position="324"/>
        <end position="348"/>
    </location>
</feature>
<dbReference type="AlphaFoldDB" id="A0AAD9UFI4"/>
<feature type="transmembrane region" description="Helical" evidence="2">
    <location>
        <begin position="264"/>
        <end position="282"/>
    </location>
</feature>
<sequence>MLSMFPVGHFARDIFTPNELKRYILDKVLNMFRETYPSAHIATIIDDLVQHVSVRIVHRRSHRPSAPGPTPILRRGLHRWQEEGLAYGPLSKGMSESATSLRLKHHRSMSRAYEYAETRMYKSKVGLVYRDLQRRLMALEDVPVEAQDNASGDLMRPLVPLIASLFFGCSYWFGLAGSVACIFTWSWYASHYLPSRTSAFCQMLDATVTAAYVELYLSEYELADDYLEERIKLSTNLIMQRMVVAQMVEHDMMQLTDYVAWRNHMWVIGSLSAYTVVLMMHYRRNKPSRLSTSVLQMDVDTKHIMSLLSGSHRNVNFKKIIRPATPAQSPSPSSHSSLSSAGPTNKLK</sequence>
<reference evidence="3" key="1">
    <citation type="journal article" date="2023" name="Mol. Biol. Evol.">
        <title>Third-Generation Sequencing Reveals the Adaptive Role of the Epigenome in Three Deep-Sea Polychaetes.</title>
        <authorList>
            <person name="Perez M."/>
            <person name="Aroh O."/>
            <person name="Sun Y."/>
            <person name="Lan Y."/>
            <person name="Juniper S.K."/>
            <person name="Young C.R."/>
            <person name="Angers B."/>
            <person name="Qian P.Y."/>
        </authorList>
    </citation>
    <scope>NUCLEOTIDE SEQUENCE</scope>
    <source>
        <strain evidence="3">R07B-5</strain>
    </source>
</reference>
<feature type="transmembrane region" description="Helical" evidence="2">
    <location>
        <begin position="161"/>
        <end position="188"/>
    </location>
</feature>